<gene>
    <name evidence="3" type="ORF">JCR33_17865</name>
</gene>
<evidence type="ECO:0000256" key="2">
    <source>
        <dbReference type="SAM" id="SignalP"/>
    </source>
</evidence>
<keyword evidence="4" id="KW-1185">Reference proteome</keyword>
<dbReference type="AlphaFoldDB" id="A0A934ITT8"/>
<proteinExistence type="predicted"/>
<organism evidence="3 4">
    <name type="scientific">Acuticoccus mangrovi</name>
    <dbReference type="NCBI Taxonomy" id="2796142"/>
    <lineage>
        <taxon>Bacteria</taxon>
        <taxon>Pseudomonadati</taxon>
        <taxon>Pseudomonadota</taxon>
        <taxon>Alphaproteobacteria</taxon>
        <taxon>Hyphomicrobiales</taxon>
        <taxon>Amorphaceae</taxon>
        <taxon>Acuticoccus</taxon>
    </lineage>
</organism>
<dbReference type="EMBL" id="JAEKJA010000018">
    <property type="protein sequence ID" value="MBJ3777579.1"/>
    <property type="molecule type" value="Genomic_DNA"/>
</dbReference>
<keyword evidence="1" id="KW-1133">Transmembrane helix</keyword>
<dbReference type="RefSeq" id="WP_198883487.1">
    <property type="nucleotide sequence ID" value="NZ_JAEKJA010000018.1"/>
</dbReference>
<evidence type="ECO:0000313" key="4">
    <source>
        <dbReference type="Proteomes" id="UP000609531"/>
    </source>
</evidence>
<sequence>MTPRRLALALAAAVSLGASPAAAERLVSSLSADVVRVASNFSGARLSLFGVIERDAQTVARAGTYEVIVVVRGPPQDVLVQRKERRFGIWMNSPGERFSEMPSYYGVFASPGAEALFQDPTAPGLPRSLSTLAGGNAERQLLARAMTLHFAGDGLFVERFDAVSMLTKTFFRTDIPLPSVVADGDYSVTIFLYADGAQLDTEELAFTVSKVGFEQRMFELSRHQPLLYGIGAVVIALLTGYVGGVVFRRN</sequence>
<evidence type="ECO:0000256" key="1">
    <source>
        <dbReference type="SAM" id="Phobius"/>
    </source>
</evidence>
<keyword evidence="1" id="KW-0812">Transmembrane</keyword>
<comment type="caution">
    <text evidence="3">The sequence shown here is derived from an EMBL/GenBank/DDBJ whole genome shotgun (WGS) entry which is preliminary data.</text>
</comment>
<keyword evidence="1" id="KW-0472">Membrane</keyword>
<dbReference type="InterPro" id="IPR019088">
    <property type="entry name" value="CHP02186-rel_TM"/>
</dbReference>
<dbReference type="Pfam" id="PF09608">
    <property type="entry name" value="Alph_Pro_TM"/>
    <property type="match status" value="1"/>
</dbReference>
<protein>
    <submittedName>
        <fullName evidence="3">TIGR02186 family protein</fullName>
    </submittedName>
</protein>
<name>A0A934ITT8_9HYPH</name>
<feature type="signal peptide" evidence="2">
    <location>
        <begin position="1"/>
        <end position="23"/>
    </location>
</feature>
<evidence type="ECO:0000313" key="3">
    <source>
        <dbReference type="EMBL" id="MBJ3777579.1"/>
    </source>
</evidence>
<feature type="chain" id="PRO_5037552129" evidence="2">
    <location>
        <begin position="24"/>
        <end position="250"/>
    </location>
</feature>
<reference evidence="3" key="1">
    <citation type="submission" date="2020-12" db="EMBL/GenBank/DDBJ databases">
        <title>Bacterial taxonomy.</title>
        <authorList>
            <person name="Pan X."/>
        </authorList>
    </citation>
    <scope>NUCLEOTIDE SEQUENCE</scope>
    <source>
        <strain evidence="3">B2012</strain>
    </source>
</reference>
<accession>A0A934ITT8</accession>
<dbReference type="Proteomes" id="UP000609531">
    <property type="component" value="Unassembled WGS sequence"/>
</dbReference>
<feature type="transmembrane region" description="Helical" evidence="1">
    <location>
        <begin position="226"/>
        <end position="247"/>
    </location>
</feature>
<keyword evidence="2" id="KW-0732">Signal</keyword>